<proteinExistence type="predicted"/>
<dbReference type="AlphaFoldDB" id="A0AAF3EA04"/>
<feature type="compositionally biased region" description="Polar residues" evidence="1">
    <location>
        <begin position="93"/>
        <end position="115"/>
    </location>
</feature>
<dbReference type="WBParaSite" id="MBELARI_LOCUS10751">
    <property type="protein sequence ID" value="MBELARI_LOCUS10751"/>
    <property type="gene ID" value="MBELARI_LOCUS10751"/>
</dbReference>
<dbReference type="Proteomes" id="UP000887575">
    <property type="component" value="Unassembled WGS sequence"/>
</dbReference>
<sequence>MRGLPSGALVLALLGALIPHAFSQQATKTCSEILAAGPSGEEAQQQAVLLCQLSESATLLAQLGGLVSEGLERLMTTHGIADDSEEQSDSARESTNISDSERGSTNTCDSERGSTSICASVASKNPSYQNC</sequence>
<name>A0AAF3EA04_9BILA</name>
<reference evidence="4" key="1">
    <citation type="submission" date="2024-02" db="UniProtKB">
        <authorList>
            <consortium name="WormBaseParasite"/>
        </authorList>
    </citation>
    <scope>IDENTIFICATION</scope>
</reference>
<organism evidence="3 4">
    <name type="scientific">Mesorhabditis belari</name>
    <dbReference type="NCBI Taxonomy" id="2138241"/>
    <lineage>
        <taxon>Eukaryota</taxon>
        <taxon>Metazoa</taxon>
        <taxon>Ecdysozoa</taxon>
        <taxon>Nematoda</taxon>
        <taxon>Chromadorea</taxon>
        <taxon>Rhabditida</taxon>
        <taxon>Rhabditina</taxon>
        <taxon>Rhabditomorpha</taxon>
        <taxon>Rhabditoidea</taxon>
        <taxon>Rhabditidae</taxon>
        <taxon>Mesorhabditinae</taxon>
        <taxon>Mesorhabditis</taxon>
    </lineage>
</organism>
<keyword evidence="2" id="KW-0732">Signal</keyword>
<keyword evidence="3" id="KW-1185">Reference proteome</keyword>
<evidence type="ECO:0000313" key="4">
    <source>
        <dbReference type="WBParaSite" id="MBELARI_LOCUS10751"/>
    </source>
</evidence>
<evidence type="ECO:0000313" key="3">
    <source>
        <dbReference type="Proteomes" id="UP000887575"/>
    </source>
</evidence>
<evidence type="ECO:0000256" key="1">
    <source>
        <dbReference type="SAM" id="MobiDB-lite"/>
    </source>
</evidence>
<protein>
    <submittedName>
        <fullName evidence="4">Uncharacterized protein</fullName>
    </submittedName>
</protein>
<evidence type="ECO:0000256" key="2">
    <source>
        <dbReference type="SAM" id="SignalP"/>
    </source>
</evidence>
<feature type="region of interest" description="Disordered" evidence="1">
    <location>
        <begin position="78"/>
        <end position="115"/>
    </location>
</feature>
<feature type="signal peptide" evidence="2">
    <location>
        <begin position="1"/>
        <end position="23"/>
    </location>
</feature>
<accession>A0AAF3EA04</accession>
<feature type="chain" id="PRO_5042263147" evidence="2">
    <location>
        <begin position="24"/>
        <end position="131"/>
    </location>
</feature>